<protein>
    <submittedName>
        <fullName evidence="2">Lipoprotein</fullName>
    </submittedName>
</protein>
<proteinExistence type="predicted"/>
<gene>
    <name evidence="2" type="ORF">STRUR_0544</name>
</gene>
<dbReference type="Proteomes" id="UP000005388">
    <property type="component" value="Unassembled WGS sequence"/>
</dbReference>
<organism evidence="2 3">
    <name type="scientific">Streptococcus urinalis 2285-97</name>
    <dbReference type="NCBI Taxonomy" id="764291"/>
    <lineage>
        <taxon>Bacteria</taxon>
        <taxon>Bacillati</taxon>
        <taxon>Bacillota</taxon>
        <taxon>Bacilli</taxon>
        <taxon>Lactobacillales</taxon>
        <taxon>Streptococcaceae</taxon>
        <taxon>Streptococcus</taxon>
    </lineage>
</organism>
<feature type="signal peptide" evidence="1">
    <location>
        <begin position="1"/>
        <end position="20"/>
    </location>
</feature>
<feature type="chain" id="PRO_5038826789" evidence="1">
    <location>
        <begin position="21"/>
        <end position="169"/>
    </location>
</feature>
<keyword evidence="1" id="KW-0732">Signal</keyword>
<dbReference type="Gene3D" id="3.30.1830.10">
    <property type="entry name" value="YehR-like"/>
    <property type="match status" value="1"/>
</dbReference>
<evidence type="ECO:0000313" key="2">
    <source>
        <dbReference type="EMBL" id="EHJ56341.1"/>
    </source>
</evidence>
<dbReference type="InterPro" id="IPR036699">
    <property type="entry name" value="YehR-like_sf"/>
</dbReference>
<dbReference type="PROSITE" id="PS51257">
    <property type="entry name" value="PROKAR_LIPOPROTEIN"/>
    <property type="match status" value="1"/>
</dbReference>
<dbReference type="eggNOG" id="COG4808">
    <property type="taxonomic scope" value="Bacteria"/>
</dbReference>
<comment type="caution">
    <text evidence="2">The sequence shown here is derived from an EMBL/GenBank/DDBJ whole genome shotgun (WGS) entry which is preliminary data.</text>
</comment>
<dbReference type="AlphaFoldDB" id="G5KD26"/>
<dbReference type="EMBL" id="AEUZ02000001">
    <property type="protein sequence ID" value="EHJ56341.1"/>
    <property type="molecule type" value="Genomic_DNA"/>
</dbReference>
<keyword evidence="3" id="KW-1185">Reference proteome</keyword>
<dbReference type="InterPro" id="IPR009736">
    <property type="entry name" value="DUF1307"/>
</dbReference>
<reference evidence="2 3" key="1">
    <citation type="journal article" date="2014" name="Int. J. Syst. Evol. Microbiol.">
        <title>Phylogenomics and the dynamic genome evolution of the genus Streptococcus.</title>
        <authorList>
            <consortium name="The Broad Institute Genome Sequencing Platform"/>
            <person name="Richards V.P."/>
            <person name="Palmer S.R."/>
            <person name="Pavinski Bitar P.D."/>
            <person name="Qin X."/>
            <person name="Weinstock G.M."/>
            <person name="Highlander S.K."/>
            <person name="Town C.D."/>
            <person name="Burne R.A."/>
            <person name="Stanhope M.J."/>
        </authorList>
    </citation>
    <scope>NUCLEOTIDE SEQUENCE [LARGE SCALE GENOMIC DNA]</scope>
    <source>
        <strain evidence="2 3">2285-97</strain>
    </source>
</reference>
<keyword evidence="2" id="KW-0449">Lipoprotein</keyword>
<dbReference type="RefSeq" id="WP_006739102.1">
    <property type="nucleotide sequence ID" value="NZ_AEUZ02000001.1"/>
</dbReference>
<name>G5KD26_9STRE</name>
<sequence length="169" mass="18892">MKVKRYLLVTLSAFFLVVLAACGSKTTSTPVKHTNFQQIDNVKDIRMVYYYKGDKVTKQTATNTIKYSAIGATNKDEAKAKLASSTKQYQGVKGLSESIDYKDTYLVEKVSVDYTKGDLDELSKINGVSINSNGKKISYISYKQSKKLLLNNGFKVVKNGQFKRLDTSK</sequence>
<dbReference type="SUPFAM" id="SSF160704">
    <property type="entry name" value="YehR-like"/>
    <property type="match status" value="1"/>
</dbReference>
<dbReference type="PIRSF" id="PIRSF006187">
    <property type="entry name" value="DUF1307"/>
    <property type="match status" value="1"/>
</dbReference>
<dbReference type="STRING" id="764291.STRUR_0544"/>
<dbReference type="Pfam" id="PF06998">
    <property type="entry name" value="DUF1307"/>
    <property type="match status" value="1"/>
</dbReference>
<evidence type="ECO:0000256" key="1">
    <source>
        <dbReference type="SAM" id="SignalP"/>
    </source>
</evidence>
<evidence type="ECO:0000313" key="3">
    <source>
        <dbReference type="Proteomes" id="UP000005388"/>
    </source>
</evidence>
<accession>G5KD26</accession>